<keyword evidence="1" id="KW-0812">Transmembrane</keyword>
<dbReference type="Proteomes" id="UP000481153">
    <property type="component" value="Unassembled WGS sequence"/>
</dbReference>
<feature type="transmembrane region" description="Helical" evidence="1">
    <location>
        <begin position="106"/>
        <end position="127"/>
    </location>
</feature>
<reference evidence="2 3" key="1">
    <citation type="submission" date="2019-07" db="EMBL/GenBank/DDBJ databases">
        <title>Genomics analysis of Aphanomyces spp. identifies a new class of oomycete effector associated with host adaptation.</title>
        <authorList>
            <person name="Gaulin E."/>
        </authorList>
    </citation>
    <scope>NUCLEOTIDE SEQUENCE [LARGE SCALE GENOMIC DNA]</scope>
    <source>
        <strain evidence="2 3">ATCC 201684</strain>
    </source>
</reference>
<evidence type="ECO:0000313" key="3">
    <source>
        <dbReference type="Proteomes" id="UP000481153"/>
    </source>
</evidence>
<sequence>MHELDVQSAWSVFLGVALGGILLVLLNYFPGEPFDYSIQNDPPAVPETNALSLKTEEEEIDRAARAVRVDKLQAMLGLEEEKIRNLVAQAKRDALARKPPTSPTNYMALADRMVYLSFFALLCYFAYHDYNINVMDIGAHYFPNEAATLRQLIRPIVGS</sequence>
<comment type="caution">
    <text evidence="2">The sequence shown here is derived from an EMBL/GenBank/DDBJ whole genome shotgun (WGS) entry which is preliminary data.</text>
</comment>
<protein>
    <submittedName>
        <fullName evidence="2">Uncharacterized protein</fullName>
    </submittedName>
</protein>
<proteinExistence type="predicted"/>
<dbReference type="EMBL" id="VJMJ01000001">
    <property type="protein sequence ID" value="KAF0745557.1"/>
    <property type="molecule type" value="Genomic_DNA"/>
</dbReference>
<dbReference type="VEuPathDB" id="FungiDB:AeMF1_012432"/>
<accession>A0A6G0XYF6</accession>
<dbReference type="AlphaFoldDB" id="A0A6G0XYF6"/>
<evidence type="ECO:0000256" key="1">
    <source>
        <dbReference type="SAM" id="Phobius"/>
    </source>
</evidence>
<keyword evidence="1" id="KW-0472">Membrane</keyword>
<keyword evidence="3" id="KW-1185">Reference proteome</keyword>
<gene>
    <name evidence="2" type="ORF">Ae201684_000012</name>
</gene>
<keyword evidence="1" id="KW-1133">Transmembrane helix</keyword>
<organism evidence="2 3">
    <name type="scientific">Aphanomyces euteiches</name>
    <dbReference type="NCBI Taxonomy" id="100861"/>
    <lineage>
        <taxon>Eukaryota</taxon>
        <taxon>Sar</taxon>
        <taxon>Stramenopiles</taxon>
        <taxon>Oomycota</taxon>
        <taxon>Saprolegniomycetes</taxon>
        <taxon>Saprolegniales</taxon>
        <taxon>Verrucalvaceae</taxon>
        <taxon>Aphanomyces</taxon>
    </lineage>
</organism>
<feature type="transmembrane region" description="Helical" evidence="1">
    <location>
        <begin position="12"/>
        <end position="29"/>
    </location>
</feature>
<evidence type="ECO:0000313" key="2">
    <source>
        <dbReference type="EMBL" id="KAF0745557.1"/>
    </source>
</evidence>
<name>A0A6G0XYF6_9STRA</name>